<keyword evidence="5" id="KW-0804">Transcription</keyword>
<dbReference type="Pfam" id="PF08281">
    <property type="entry name" value="Sigma70_r4_2"/>
    <property type="match status" value="1"/>
</dbReference>
<keyword evidence="4" id="KW-0238">DNA-binding</keyword>
<proteinExistence type="inferred from homology"/>
<feature type="domain" description="RNA polymerase sigma-70 region 2" evidence="6">
    <location>
        <begin position="23"/>
        <end position="86"/>
    </location>
</feature>
<keyword evidence="2" id="KW-0805">Transcription regulation</keyword>
<name>A0A919D959_9GAMM</name>
<dbReference type="InterPro" id="IPR013324">
    <property type="entry name" value="RNA_pol_sigma_r3/r4-like"/>
</dbReference>
<reference evidence="8" key="1">
    <citation type="journal article" date="2014" name="Int. J. Syst. Evol. Microbiol.">
        <title>Complete genome sequence of Corynebacterium casei LMG S-19264T (=DSM 44701T), isolated from a smear-ripened cheese.</title>
        <authorList>
            <consortium name="US DOE Joint Genome Institute (JGI-PGF)"/>
            <person name="Walter F."/>
            <person name="Albersmeier A."/>
            <person name="Kalinowski J."/>
            <person name="Ruckert C."/>
        </authorList>
    </citation>
    <scope>NUCLEOTIDE SEQUENCE</scope>
    <source>
        <strain evidence="8">KCTC 32020</strain>
    </source>
</reference>
<dbReference type="Gene3D" id="1.10.10.10">
    <property type="entry name" value="Winged helix-like DNA-binding domain superfamily/Winged helix DNA-binding domain"/>
    <property type="match status" value="1"/>
</dbReference>
<dbReference type="Gene3D" id="1.10.1740.10">
    <property type="match status" value="1"/>
</dbReference>
<dbReference type="InterPro" id="IPR014284">
    <property type="entry name" value="RNA_pol_sigma-70_dom"/>
</dbReference>
<dbReference type="Pfam" id="PF04542">
    <property type="entry name" value="Sigma70_r2"/>
    <property type="match status" value="1"/>
</dbReference>
<reference evidence="8" key="2">
    <citation type="submission" date="2020-09" db="EMBL/GenBank/DDBJ databases">
        <authorList>
            <person name="Sun Q."/>
            <person name="Kim S."/>
        </authorList>
    </citation>
    <scope>NUCLEOTIDE SEQUENCE</scope>
    <source>
        <strain evidence="8">KCTC 32020</strain>
    </source>
</reference>
<dbReference type="Proteomes" id="UP000636453">
    <property type="component" value="Unassembled WGS sequence"/>
</dbReference>
<feature type="domain" description="RNA polymerase sigma factor 70 region 4 type 2" evidence="7">
    <location>
        <begin position="121"/>
        <end position="170"/>
    </location>
</feature>
<dbReference type="InterPro" id="IPR007627">
    <property type="entry name" value="RNA_pol_sigma70_r2"/>
</dbReference>
<comment type="similarity">
    <text evidence="1">Belongs to the sigma-70 factor family. ECF subfamily.</text>
</comment>
<dbReference type="GO" id="GO:0003677">
    <property type="term" value="F:DNA binding"/>
    <property type="evidence" value="ECO:0007669"/>
    <property type="project" value="UniProtKB-KW"/>
</dbReference>
<dbReference type="NCBIfam" id="TIGR02937">
    <property type="entry name" value="sigma70-ECF"/>
    <property type="match status" value="1"/>
</dbReference>
<evidence type="ECO:0000259" key="6">
    <source>
        <dbReference type="Pfam" id="PF04542"/>
    </source>
</evidence>
<organism evidence="8 9">
    <name type="scientific">Vulcaniibacterium thermophilum</name>
    <dbReference type="NCBI Taxonomy" id="1169913"/>
    <lineage>
        <taxon>Bacteria</taxon>
        <taxon>Pseudomonadati</taxon>
        <taxon>Pseudomonadota</taxon>
        <taxon>Gammaproteobacteria</taxon>
        <taxon>Lysobacterales</taxon>
        <taxon>Lysobacteraceae</taxon>
        <taxon>Vulcaniibacterium</taxon>
    </lineage>
</organism>
<keyword evidence="3" id="KW-0731">Sigma factor</keyword>
<comment type="caution">
    <text evidence="8">The sequence shown here is derived from an EMBL/GenBank/DDBJ whole genome shotgun (WGS) entry which is preliminary data.</text>
</comment>
<evidence type="ECO:0000256" key="2">
    <source>
        <dbReference type="ARBA" id="ARBA00023015"/>
    </source>
</evidence>
<keyword evidence="9" id="KW-1185">Reference proteome</keyword>
<dbReference type="GO" id="GO:0006352">
    <property type="term" value="P:DNA-templated transcription initiation"/>
    <property type="evidence" value="ECO:0007669"/>
    <property type="project" value="InterPro"/>
</dbReference>
<dbReference type="InterPro" id="IPR013249">
    <property type="entry name" value="RNA_pol_sigma70_r4_t2"/>
</dbReference>
<gene>
    <name evidence="8" type="primary">sigE</name>
    <name evidence="8" type="ORF">GCM10007167_01390</name>
</gene>
<evidence type="ECO:0000313" key="9">
    <source>
        <dbReference type="Proteomes" id="UP000636453"/>
    </source>
</evidence>
<dbReference type="InterPro" id="IPR036388">
    <property type="entry name" value="WH-like_DNA-bd_sf"/>
</dbReference>
<evidence type="ECO:0000313" key="8">
    <source>
        <dbReference type="EMBL" id="GHE25090.1"/>
    </source>
</evidence>
<evidence type="ECO:0000259" key="7">
    <source>
        <dbReference type="Pfam" id="PF08281"/>
    </source>
</evidence>
<dbReference type="InterPro" id="IPR013325">
    <property type="entry name" value="RNA_pol_sigma_r2"/>
</dbReference>
<dbReference type="GO" id="GO:0016987">
    <property type="term" value="F:sigma factor activity"/>
    <property type="evidence" value="ECO:0007669"/>
    <property type="project" value="UniProtKB-KW"/>
</dbReference>
<dbReference type="EMBL" id="BNCF01000001">
    <property type="protein sequence ID" value="GHE25090.1"/>
    <property type="molecule type" value="Genomic_DNA"/>
</dbReference>
<accession>A0A919D959</accession>
<evidence type="ECO:0000256" key="1">
    <source>
        <dbReference type="ARBA" id="ARBA00010641"/>
    </source>
</evidence>
<dbReference type="PANTHER" id="PTHR43133">
    <property type="entry name" value="RNA POLYMERASE ECF-TYPE SIGMA FACTO"/>
    <property type="match status" value="1"/>
</dbReference>
<evidence type="ECO:0000256" key="3">
    <source>
        <dbReference type="ARBA" id="ARBA00023082"/>
    </source>
</evidence>
<evidence type="ECO:0000256" key="5">
    <source>
        <dbReference type="ARBA" id="ARBA00023163"/>
    </source>
</evidence>
<dbReference type="SUPFAM" id="SSF88946">
    <property type="entry name" value="Sigma2 domain of RNA polymerase sigma factors"/>
    <property type="match status" value="1"/>
</dbReference>
<sequence>METETVTEAPLGPAHDGDGFDAFVRRHHAALVGFLARRCHEEDARDIAQEAMVRLMRYRDQPPEKLKLLMYRIALNALLDSGRQQTSRQAGAHVSLDADFERLPSAELPHEQRIEHQQQLERVRAAILRLPARCREIYLLNRIEGMSYTQIARHCRISVGAVEKNISRALHLLRLHLQGHVAGEGS</sequence>
<dbReference type="AlphaFoldDB" id="A0A919D959"/>
<dbReference type="PANTHER" id="PTHR43133:SF8">
    <property type="entry name" value="RNA POLYMERASE SIGMA FACTOR HI_1459-RELATED"/>
    <property type="match status" value="1"/>
</dbReference>
<protein>
    <submittedName>
        <fullName evidence="8">RNA polymerase sigma factor</fullName>
    </submittedName>
</protein>
<evidence type="ECO:0000256" key="4">
    <source>
        <dbReference type="ARBA" id="ARBA00023125"/>
    </source>
</evidence>
<dbReference type="SUPFAM" id="SSF88659">
    <property type="entry name" value="Sigma3 and sigma4 domains of RNA polymerase sigma factors"/>
    <property type="match status" value="1"/>
</dbReference>
<dbReference type="InterPro" id="IPR039425">
    <property type="entry name" value="RNA_pol_sigma-70-like"/>
</dbReference>